<keyword evidence="2" id="KW-1185">Reference proteome</keyword>
<dbReference type="EMBL" id="CP000847">
    <property type="protein sequence ID" value="ABV74520.1"/>
    <property type="molecule type" value="Genomic_DNA"/>
</dbReference>
<reference evidence="1" key="1">
    <citation type="submission" date="2007-09" db="EMBL/GenBank/DDBJ databases">
        <title>Complete Genome Sequence of Rickettsia akari.</title>
        <authorList>
            <person name="Madan A."/>
            <person name="Fahey J."/>
            <person name="Helton E."/>
            <person name="Ketteman M."/>
            <person name="Madan A."/>
            <person name="Rodrigues S."/>
            <person name="Sanchez A."/>
            <person name="Whiting M."/>
            <person name="Dasch G."/>
            <person name="Eremeeva M."/>
        </authorList>
    </citation>
    <scope>NUCLEOTIDE SEQUENCE</scope>
    <source>
        <strain evidence="1">Hartford</strain>
    </source>
</reference>
<name>A8GM95_RICAH</name>
<protein>
    <submittedName>
        <fullName evidence="1">Toxin of toxin-antitoxin (TA) system ParE</fullName>
    </submittedName>
</protein>
<dbReference type="STRING" id="293614.A1C_00950"/>
<dbReference type="AlphaFoldDB" id="A8GM95"/>
<organism evidence="1 2">
    <name type="scientific">Rickettsia akari (strain Hartford)</name>
    <dbReference type="NCBI Taxonomy" id="293614"/>
    <lineage>
        <taxon>Bacteria</taxon>
        <taxon>Pseudomonadati</taxon>
        <taxon>Pseudomonadota</taxon>
        <taxon>Alphaproteobacteria</taxon>
        <taxon>Rickettsiales</taxon>
        <taxon>Rickettsiaceae</taxon>
        <taxon>Rickettsieae</taxon>
        <taxon>Rickettsia</taxon>
        <taxon>spotted fever group</taxon>
    </lineage>
</organism>
<dbReference type="RefSeq" id="WP_012013390.1">
    <property type="nucleotide sequence ID" value="NC_009881.1"/>
</dbReference>
<dbReference type="Gene3D" id="3.30.2310.20">
    <property type="entry name" value="RelE-like"/>
    <property type="match status" value="1"/>
</dbReference>
<evidence type="ECO:0000313" key="1">
    <source>
        <dbReference type="EMBL" id="ABV74520.1"/>
    </source>
</evidence>
<dbReference type="HOGENOM" id="CLU_147162_3_1_5"/>
<gene>
    <name evidence="1" type="ordered locus">A1C_00950</name>
</gene>
<accession>A8GM95</accession>
<dbReference type="InterPro" id="IPR035093">
    <property type="entry name" value="RelE/ParE_toxin_dom_sf"/>
</dbReference>
<evidence type="ECO:0000313" key="2">
    <source>
        <dbReference type="Proteomes" id="UP000006830"/>
    </source>
</evidence>
<sequence length="88" mass="10484">MSYNLTKIAENDLLQIKYCSAEVFWQEIARKYLIQIHNRCIEICNFPNIGINRPEIFKNIKSIIFNSNIILYFVIENEISILRMCIKI</sequence>
<proteinExistence type="predicted"/>
<dbReference type="KEGG" id="rak:A1C_00950"/>
<dbReference type="Proteomes" id="UP000006830">
    <property type="component" value="Chromosome"/>
</dbReference>